<gene>
    <name evidence="2" type="ORF">RPPX_16360</name>
</gene>
<feature type="transmembrane region" description="Helical" evidence="1">
    <location>
        <begin position="27"/>
        <end position="45"/>
    </location>
</feature>
<evidence type="ECO:0008006" key="4">
    <source>
        <dbReference type="Google" id="ProtNLM"/>
    </source>
</evidence>
<sequence>MIYIFGWAMMLLALVASEITKNRSRIPVALVILFVAVVAVLRGAVGTDTNTYEWLLGLATLDPLAGGVEPAFTFLGWIFMGVTGSSVGAVRLFGLLLFIVLFYYLLRSNGNERFFLLSCFLPSFIYQYSMNTLRLGLASVFLLLAFQYARRIRYSRRVGFSLIALGFHYSSIFNVAYLMMLRVPWARWSSVIAGLGFVVCVALLLILKSDYFLMKLSAYSAVSSPGKFSGMSKVVVIAVMLMAVAASRMPRSDKIKLVILTTVLTIAFFALASISYAGLRFLDLLSFSLPLAVLVAYNDNERSLDWAIKIGLSAVGILSMVASYRNYLQEMGQGPSPFLPYHLLDALGGL</sequence>
<feature type="transmembrane region" description="Helical" evidence="1">
    <location>
        <begin position="74"/>
        <end position="105"/>
    </location>
</feature>
<evidence type="ECO:0000256" key="1">
    <source>
        <dbReference type="SAM" id="Phobius"/>
    </source>
</evidence>
<dbReference type="RefSeq" id="WP_014592016.1">
    <property type="nucleotide sequence ID" value="NZ_ALNR01000251.1"/>
</dbReference>
<reference evidence="2 3" key="1">
    <citation type="submission" date="2014-11" db="EMBL/GenBank/DDBJ databases">
        <title>Complete genome sequence of Pseudomonas putida S12 including megaplasmid pTTS12.</title>
        <authorList>
            <person name="Kuepper J."/>
            <person name="Ruijssenaars H.J."/>
            <person name="Blank L.M."/>
            <person name="de Winde J.H."/>
            <person name="Wierckx N."/>
        </authorList>
    </citation>
    <scope>NUCLEOTIDE SEQUENCE [LARGE SCALE GENOMIC DNA]</scope>
    <source>
        <strain evidence="2 3">S12</strain>
    </source>
</reference>
<dbReference type="Pfam" id="PF14897">
    <property type="entry name" value="EpsG"/>
    <property type="match status" value="1"/>
</dbReference>
<dbReference type="Proteomes" id="UP000017753">
    <property type="component" value="Chromosome"/>
</dbReference>
<feature type="transmembrane region" description="Helical" evidence="1">
    <location>
        <begin position="255"/>
        <end position="274"/>
    </location>
</feature>
<organism evidence="2 3">
    <name type="scientific">Pseudomonas putida S12</name>
    <dbReference type="NCBI Taxonomy" id="1215087"/>
    <lineage>
        <taxon>Bacteria</taxon>
        <taxon>Pseudomonadati</taxon>
        <taxon>Pseudomonadota</taxon>
        <taxon>Gammaproteobacteria</taxon>
        <taxon>Pseudomonadales</taxon>
        <taxon>Pseudomonadaceae</taxon>
        <taxon>Pseudomonas</taxon>
    </lineage>
</organism>
<dbReference type="AlphaFoldDB" id="A0AA34RWI4"/>
<feature type="transmembrane region" description="Helical" evidence="1">
    <location>
        <begin position="185"/>
        <end position="207"/>
    </location>
</feature>
<keyword evidence="1" id="KW-0472">Membrane</keyword>
<keyword evidence="1" id="KW-1133">Transmembrane helix</keyword>
<name>A0AA34RWI4_PSEPU</name>
<reference evidence="2 3" key="2">
    <citation type="submission" date="2014-11" db="EMBL/GenBank/DDBJ databases">
        <title>Draft genome sequence of the solvent-tolerant Pseudomonas putida S12 including megaplasmid pTTS12.</title>
        <authorList>
            <person name="Wierckx N."/>
            <person name="Nijkamp J."/>
            <person name="Ballerstedt H."/>
            <person name="Siezen R.J."/>
            <person name="Wels M."/>
            <person name="de Ridder D."/>
            <person name="de Winde J.H."/>
            <person name="Ruijssenaars H.J."/>
        </authorList>
    </citation>
    <scope>NUCLEOTIDE SEQUENCE [LARGE SCALE GENOMIC DNA]</scope>
    <source>
        <strain evidence="2 3">S12</strain>
    </source>
</reference>
<feature type="transmembrane region" description="Helical" evidence="1">
    <location>
        <begin position="125"/>
        <end position="146"/>
    </location>
</feature>
<dbReference type="InterPro" id="IPR049458">
    <property type="entry name" value="EpsG-like"/>
</dbReference>
<proteinExistence type="predicted"/>
<feature type="transmembrane region" description="Helical" evidence="1">
    <location>
        <begin position="158"/>
        <end position="179"/>
    </location>
</feature>
<evidence type="ECO:0000313" key="3">
    <source>
        <dbReference type="Proteomes" id="UP000017753"/>
    </source>
</evidence>
<evidence type="ECO:0000313" key="2">
    <source>
        <dbReference type="EMBL" id="AJA14866.1"/>
    </source>
</evidence>
<dbReference type="EMBL" id="CP009974">
    <property type="protein sequence ID" value="AJA14866.1"/>
    <property type="molecule type" value="Genomic_DNA"/>
</dbReference>
<accession>A0AA34RWI4</accession>
<protein>
    <recommendedName>
        <fullName evidence="4">EpsG family protein</fullName>
    </recommendedName>
</protein>
<keyword evidence="1" id="KW-0812">Transmembrane</keyword>